<feature type="compositionally biased region" description="Low complexity" evidence="6">
    <location>
        <begin position="471"/>
        <end position="484"/>
    </location>
</feature>
<dbReference type="Pfam" id="PF16739">
    <property type="entry name" value="CARD_2"/>
    <property type="match status" value="1"/>
</dbReference>
<dbReference type="GO" id="GO:0045087">
    <property type="term" value="P:innate immune response"/>
    <property type="evidence" value="ECO:0007669"/>
    <property type="project" value="UniProtKB-KW"/>
</dbReference>
<keyword evidence="4" id="KW-0832">Ubl conjugation</keyword>
<feature type="non-terminal residue" evidence="9">
    <location>
        <position position="1"/>
    </location>
</feature>
<dbReference type="GO" id="GO:0005737">
    <property type="term" value="C:cytoplasm"/>
    <property type="evidence" value="ECO:0007669"/>
    <property type="project" value="UniProtKB-ARBA"/>
</dbReference>
<evidence type="ECO:0000313" key="10">
    <source>
        <dbReference type="Proteomes" id="UP000654395"/>
    </source>
</evidence>
<evidence type="ECO:0000256" key="4">
    <source>
        <dbReference type="ARBA" id="ARBA00022843"/>
    </source>
</evidence>
<feature type="region of interest" description="Disordered" evidence="6">
    <location>
        <begin position="549"/>
        <end position="586"/>
    </location>
</feature>
<dbReference type="InterPro" id="IPR031964">
    <property type="entry name" value="CARD_dom"/>
</dbReference>
<evidence type="ECO:0000256" key="3">
    <source>
        <dbReference type="ARBA" id="ARBA00022588"/>
    </source>
</evidence>
<evidence type="ECO:0000256" key="7">
    <source>
        <dbReference type="SAM" id="Phobius"/>
    </source>
</evidence>
<gene>
    <name evidence="9" type="primary">Mavs</name>
    <name evidence="9" type="ORF">UROIND_R09841</name>
</gene>
<dbReference type="Proteomes" id="UP000654395">
    <property type="component" value="Unassembled WGS sequence"/>
</dbReference>
<feature type="region of interest" description="Disordered" evidence="6">
    <location>
        <begin position="464"/>
        <end position="484"/>
    </location>
</feature>
<feature type="region of interest" description="Disordered" evidence="6">
    <location>
        <begin position="298"/>
        <end position="317"/>
    </location>
</feature>
<evidence type="ECO:0000256" key="1">
    <source>
        <dbReference type="ARBA" id="ARBA00022499"/>
    </source>
</evidence>
<dbReference type="EMBL" id="WBNH01009623">
    <property type="protein sequence ID" value="NXX83782.1"/>
    <property type="molecule type" value="Genomic_DNA"/>
</dbReference>
<dbReference type="OrthoDB" id="9909785at2759"/>
<keyword evidence="1" id="KW-1017">Isopeptide bond</keyword>
<keyword evidence="7" id="KW-1133">Transmembrane helix</keyword>
<feature type="non-terminal residue" evidence="9">
    <location>
        <position position="616"/>
    </location>
</feature>
<feature type="compositionally biased region" description="Basic and acidic residues" evidence="6">
    <location>
        <begin position="187"/>
        <end position="202"/>
    </location>
</feature>
<feature type="domain" description="Caspase recruitment" evidence="8">
    <location>
        <begin position="7"/>
        <end position="91"/>
    </location>
</feature>
<keyword evidence="2" id="KW-0597">Phosphoprotein</keyword>
<evidence type="ECO:0000256" key="5">
    <source>
        <dbReference type="ARBA" id="ARBA00022859"/>
    </source>
</evidence>
<evidence type="ECO:0000256" key="2">
    <source>
        <dbReference type="ARBA" id="ARBA00022553"/>
    </source>
</evidence>
<proteinExistence type="predicted"/>
<evidence type="ECO:0000259" key="8">
    <source>
        <dbReference type="Pfam" id="PF16739"/>
    </source>
</evidence>
<dbReference type="Gene3D" id="1.10.533.10">
    <property type="entry name" value="Death Domain, Fas"/>
    <property type="match status" value="1"/>
</dbReference>
<dbReference type="AlphaFoldDB" id="A0A852L2Z0"/>
<protein>
    <submittedName>
        <fullName evidence="9">MAVS protein</fullName>
    </submittedName>
</protein>
<evidence type="ECO:0000313" key="9">
    <source>
        <dbReference type="EMBL" id="NXX83782.1"/>
    </source>
</evidence>
<keyword evidence="7" id="KW-0812">Transmembrane</keyword>
<feature type="region of interest" description="Disordered" evidence="6">
    <location>
        <begin position="173"/>
        <end position="230"/>
    </location>
</feature>
<keyword evidence="10" id="KW-1185">Reference proteome</keyword>
<comment type="caution">
    <text evidence="9">The sequence shown here is derived from an EMBL/GenBank/DDBJ whole genome shotgun (WGS) entry which is preliminary data.</text>
</comment>
<keyword evidence="7" id="KW-0472">Membrane</keyword>
<dbReference type="InterPro" id="IPR011029">
    <property type="entry name" value="DEATH-like_dom_sf"/>
</dbReference>
<feature type="region of interest" description="Disordered" evidence="6">
    <location>
        <begin position="129"/>
        <end position="161"/>
    </location>
</feature>
<feature type="compositionally biased region" description="Polar residues" evidence="6">
    <location>
        <begin position="174"/>
        <end position="183"/>
    </location>
</feature>
<name>A0A852L2Z0_UROIN</name>
<evidence type="ECO:0000256" key="6">
    <source>
        <dbReference type="SAM" id="MobiDB-lite"/>
    </source>
</evidence>
<feature type="transmembrane region" description="Helical" evidence="7">
    <location>
        <begin position="593"/>
        <end position="612"/>
    </location>
</feature>
<reference evidence="9" key="1">
    <citation type="submission" date="2020-02" db="EMBL/GenBank/DDBJ databases">
        <title>Bird 10,000 Genomes (B10K) Project - Family phase.</title>
        <authorList>
            <person name="Zhang G."/>
        </authorList>
    </citation>
    <scope>NUCLEOTIDE SEQUENCE</scope>
    <source>
        <strain evidence="9">B10K-DU-030-59</strain>
    </source>
</reference>
<keyword evidence="5" id="KW-0391">Immunity</keyword>
<feature type="compositionally biased region" description="Low complexity" evidence="6">
    <location>
        <begin position="206"/>
        <end position="215"/>
    </location>
</feature>
<organism evidence="9 10">
    <name type="scientific">Urocolius indicus</name>
    <name type="common">Red-faced mousebird</name>
    <name type="synonym">Colius indicus</name>
    <dbReference type="NCBI Taxonomy" id="458196"/>
    <lineage>
        <taxon>Eukaryota</taxon>
        <taxon>Metazoa</taxon>
        <taxon>Chordata</taxon>
        <taxon>Craniata</taxon>
        <taxon>Vertebrata</taxon>
        <taxon>Euteleostomi</taxon>
        <taxon>Archelosauria</taxon>
        <taxon>Archosauria</taxon>
        <taxon>Dinosauria</taxon>
        <taxon>Saurischia</taxon>
        <taxon>Theropoda</taxon>
        <taxon>Coelurosauria</taxon>
        <taxon>Aves</taxon>
        <taxon>Neognathae</taxon>
        <taxon>Neoaves</taxon>
        <taxon>Telluraves</taxon>
        <taxon>Coraciimorphae</taxon>
        <taxon>Coliiformes</taxon>
        <taxon>Coliidae</taxon>
        <taxon>Urocolius</taxon>
    </lineage>
</organism>
<sequence>MGFAEDKVYEYILKNLKTFSSIRVASLADSLSCLTDADRDELHAREETRGSQATVYRLYQHLRCRQGWVLDLIKALQQNNSGHLAEELQHVYDSWQTRAPAAASLPPAASNAHPAVPVGAQLPCPGLSPAPAGATLAEQPRRAVPSDGHPPLPPSTQLDARDPVQESLPKNFLEQDSVQSPLPGSTVHDEASDGCSGEEHLSPHTVGAPGAGSVVVPPPTPPEQGPAWLSRQQHPVCVDNGCFGNANHLHRGAPGLGLGGCLQPRAVSAAHSPEQPRNQPEENFYLSTESLPRLKETVCSRGPQPPASLPQKPSVPACEPTGSFVDVRSPLLIQQQFDAEQKRVGMLPEHGDGDTWMETSSSVNTLVPGDASSSCDTLKPPEQESELPVGETVSSVPSVLTKEKVLPASTEPLWRAAGSSEGISTRMASRVSSATSVWAPGSNEERDVELSKPAVLLPMAAESSEAAGRCPSSRGPSGPSFGLSDSLTCSDPLLVSTDSSSSGGALPRVSSGFLAPAAHSDSGEEEAAGGSTSLGTHEVYVAHYPSNQLEAGNDLQDGDGPLGTPSIFAGGTATSSSKAKIPSGDSKGPSLPYIIPAVGIAVISAVAFLVYARLQK</sequence>
<accession>A0A852L2Z0</accession>
<keyword evidence="3" id="KW-0399">Innate immunity</keyword>
<feature type="region of interest" description="Disordered" evidence="6">
    <location>
        <begin position="369"/>
        <end position="395"/>
    </location>
</feature>